<name>A0A8S3RY42_MYTED</name>
<feature type="region of interest" description="Disordered" evidence="1">
    <location>
        <begin position="69"/>
        <end position="112"/>
    </location>
</feature>
<organism evidence="2 3">
    <name type="scientific">Mytilus edulis</name>
    <name type="common">Blue mussel</name>
    <dbReference type="NCBI Taxonomy" id="6550"/>
    <lineage>
        <taxon>Eukaryota</taxon>
        <taxon>Metazoa</taxon>
        <taxon>Spiralia</taxon>
        <taxon>Lophotrochozoa</taxon>
        <taxon>Mollusca</taxon>
        <taxon>Bivalvia</taxon>
        <taxon>Autobranchia</taxon>
        <taxon>Pteriomorphia</taxon>
        <taxon>Mytilida</taxon>
        <taxon>Mytiloidea</taxon>
        <taxon>Mytilidae</taxon>
        <taxon>Mytilinae</taxon>
        <taxon>Mytilus</taxon>
    </lineage>
</organism>
<evidence type="ECO:0000313" key="3">
    <source>
        <dbReference type="Proteomes" id="UP000683360"/>
    </source>
</evidence>
<dbReference type="EMBL" id="CAJPWZ010001348">
    <property type="protein sequence ID" value="CAG2213267.1"/>
    <property type="molecule type" value="Genomic_DNA"/>
</dbReference>
<keyword evidence="3" id="KW-1185">Reference proteome</keyword>
<dbReference type="Proteomes" id="UP000683360">
    <property type="component" value="Unassembled WGS sequence"/>
</dbReference>
<feature type="compositionally biased region" description="Polar residues" evidence="1">
    <location>
        <begin position="69"/>
        <end position="101"/>
    </location>
</feature>
<reference evidence="2" key="1">
    <citation type="submission" date="2021-03" db="EMBL/GenBank/DDBJ databases">
        <authorList>
            <person name="Bekaert M."/>
        </authorList>
    </citation>
    <scope>NUCLEOTIDE SEQUENCE</scope>
</reference>
<evidence type="ECO:0000313" key="2">
    <source>
        <dbReference type="EMBL" id="CAG2213267.1"/>
    </source>
</evidence>
<dbReference type="AlphaFoldDB" id="A0A8S3RY42"/>
<comment type="caution">
    <text evidence="2">The sequence shown here is derived from an EMBL/GenBank/DDBJ whole genome shotgun (WGS) entry which is preliminary data.</text>
</comment>
<protein>
    <submittedName>
        <fullName evidence="2">Uncharacterized protein</fullName>
    </submittedName>
</protein>
<sequence length="179" mass="20379">MAYQTATHHTLQNKRNGIIRQLLTQIKRQVSDGISDSYPPHTTKQEMWHIRPLPKTRDKSVMAYQTATHHTLQNKSNGKSDCTDQKTSPSDGISDSYPPHTTKQESNGKSDSYLTQIKRQISDGIIKQLPTTHYKKQESNGISDSYLTQIKRQVSHSISHSYPHHTLQNKRVMANQTAT</sequence>
<proteinExistence type="predicted"/>
<evidence type="ECO:0000256" key="1">
    <source>
        <dbReference type="SAM" id="MobiDB-lite"/>
    </source>
</evidence>
<gene>
    <name evidence="2" type="ORF">MEDL_27195</name>
</gene>
<accession>A0A8S3RY42</accession>